<dbReference type="AlphaFoldDB" id="A0AAV3XF62"/>
<proteinExistence type="predicted"/>
<accession>A0AAV3XF62</accession>
<keyword evidence="2" id="KW-0418">Kinase</keyword>
<dbReference type="GO" id="GO:0004674">
    <property type="term" value="F:protein serine/threonine kinase activity"/>
    <property type="evidence" value="ECO:0007669"/>
    <property type="project" value="UniProtKB-KW"/>
</dbReference>
<dbReference type="GO" id="GO:0046906">
    <property type="term" value="F:tetrapyrrole binding"/>
    <property type="evidence" value="ECO:0007669"/>
    <property type="project" value="TreeGrafter"/>
</dbReference>
<reference evidence="2" key="1">
    <citation type="submission" date="2019-10" db="EMBL/GenBank/DDBJ databases">
        <title>Draft genome sequece of Microseira wollei NIES-4236.</title>
        <authorList>
            <person name="Yamaguchi H."/>
            <person name="Suzuki S."/>
            <person name="Kawachi M."/>
        </authorList>
    </citation>
    <scope>NUCLEOTIDE SEQUENCE</scope>
    <source>
        <strain evidence="2">NIES-4236</strain>
    </source>
</reference>
<keyword evidence="2" id="KW-0808">Transferase</keyword>
<dbReference type="Proteomes" id="UP001050975">
    <property type="component" value="Unassembled WGS sequence"/>
</dbReference>
<dbReference type="Pfam" id="PF05419">
    <property type="entry name" value="GUN4"/>
    <property type="match status" value="1"/>
</dbReference>
<dbReference type="EMBL" id="BLAY01000113">
    <property type="protein sequence ID" value="GET41213.1"/>
    <property type="molecule type" value="Genomic_DNA"/>
</dbReference>
<dbReference type="Gene3D" id="1.25.40.620">
    <property type="match status" value="1"/>
</dbReference>
<evidence type="ECO:0000259" key="1">
    <source>
        <dbReference type="Pfam" id="PF05419"/>
    </source>
</evidence>
<protein>
    <submittedName>
        <fullName evidence="2">Serine/threonine protein kinase</fullName>
    </submittedName>
</protein>
<dbReference type="InterPro" id="IPR008629">
    <property type="entry name" value="GUN4-like"/>
</dbReference>
<gene>
    <name evidence="2" type="ORF">MiSe_60250</name>
</gene>
<organism evidence="2 3">
    <name type="scientific">Microseira wollei NIES-4236</name>
    <dbReference type="NCBI Taxonomy" id="2530354"/>
    <lineage>
        <taxon>Bacteria</taxon>
        <taxon>Bacillati</taxon>
        <taxon>Cyanobacteriota</taxon>
        <taxon>Cyanophyceae</taxon>
        <taxon>Oscillatoriophycideae</taxon>
        <taxon>Aerosakkonematales</taxon>
        <taxon>Aerosakkonemataceae</taxon>
        <taxon>Microseira</taxon>
    </lineage>
</organism>
<keyword evidence="3" id="KW-1185">Reference proteome</keyword>
<dbReference type="Gene3D" id="1.10.10.1770">
    <property type="entry name" value="Gun4-like"/>
    <property type="match status" value="1"/>
</dbReference>
<evidence type="ECO:0000313" key="3">
    <source>
        <dbReference type="Proteomes" id="UP001050975"/>
    </source>
</evidence>
<dbReference type="SUPFAM" id="SSF140869">
    <property type="entry name" value="GUN4-like"/>
    <property type="match status" value="1"/>
</dbReference>
<feature type="domain" description="GUN4-like" evidence="1">
    <location>
        <begin position="109"/>
        <end position="233"/>
    </location>
</feature>
<keyword evidence="2" id="KW-0723">Serine/threonine-protein kinase</keyword>
<evidence type="ECO:0000313" key="2">
    <source>
        <dbReference type="EMBL" id="GET41213.1"/>
    </source>
</evidence>
<dbReference type="CDD" id="cd16383">
    <property type="entry name" value="GUN4"/>
    <property type="match status" value="1"/>
</dbReference>
<name>A0AAV3XF62_9CYAN</name>
<sequence length="253" mass="27889">MTDTPNQPREYDAVLGGGQVLALPPVDGAVLGGIAGLKHRFSRCTAEQKIETLSKAITYGEAGLDLVIQALGDYSEQVRWQAYAILREQAEPRIQQVLTEYLPAISPGEIDCSRLGGLLAVGNWQEADKETAAIVLKAGGRENGTCLKLQDIERLSGKLIQKIDRLWDGCSNGKFGLQVQASIWKSVGGNGKADYSTWYRFCERVEWRVKNCWIEYDRLKFNLNAPTGHLPFLAVGGFGVVVCVESLFQKLKN</sequence>
<comment type="caution">
    <text evidence="2">The sequence shown here is derived from an EMBL/GenBank/DDBJ whole genome shotgun (WGS) entry which is preliminary data.</text>
</comment>
<dbReference type="PANTHER" id="PTHR34800">
    <property type="entry name" value="TETRAPYRROLE-BINDING PROTEIN, CHLOROPLASTIC"/>
    <property type="match status" value="1"/>
</dbReference>
<dbReference type="PANTHER" id="PTHR34800:SF1">
    <property type="entry name" value="TETRAPYRROLE-BINDING PROTEIN, CHLOROPLASTIC"/>
    <property type="match status" value="1"/>
</dbReference>
<dbReference type="InterPro" id="IPR037215">
    <property type="entry name" value="GUN4-like_sf"/>
</dbReference>
<dbReference type="RefSeq" id="WP_226587428.1">
    <property type="nucleotide sequence ID" value="NZ_BLAY01000113.1"/>
</dbReference>